<dbReference type="EMBL" id="QNUX01000007">
    <property type="protein sequence ID" value="RBN50304.1"/>
    <property type="molecule type" value="Genomic_DNA"/>
</dbReference>
<name>A0A366B287_9FLAO</name>
<proteinExistence type="predicted"/>
<sequence>MAIKLYKVASFTYIASDNIDDLEYLKNNNREIANTILESDIIISQNYKHIKKILLERYF</sequence>
<evidence type="ECO:0000313" key="1">
    <source>
        <dbReference type="EMBL" id="RBN50304.1"/>
    </source>
</evidence>
<keyword evidence="2" id="KW-1185">Reference proteome</keyword>
<comment type="caution">
    <text evidence="1">The sequence shown here is derived from an EMBL/GenBank/DDBJ whole genome shotgun (WGS) entry which is preliminary data.</text>
</comment>
<dbReference type="RefSeq" id="WP_113635364.1">
    <property type="nucleotide sequence ID" value="NZ_QNUX01000007.1"/>
</dbReference>
<dbReference type="Proteomes" id="UP000253676">
    <property type="component" value="Unassembled WGS sequence"/>
</dbReference>
<protein>
    <submittedName>
        <fullName evidence="1">Uncharacterized protein</fullName>
    </submittedName>
</protein>
<organism evidence="1 2">
    <name type="scientific">Flavobacterium psychrolimnae</name>
    <dbReference type="NCBI Taxonomy" id="249351"/>
    <lineage>
        <taxon>Bacteria</taxon>
        <taxon>Pseudomonadati</taxon>
        <taxon>Bacteroidota</taxon>
        <taxon>Flavobacteriia</taxon>
        <taxon>Flavobacteriales</taxon>
        <taxon>Flavobacteriaceae</taxon>
        <taxon>Flavobacterium</taxon>
    </lineage>
</organism>
<reference evidence="1 2" key="1">
    <citation type="submission" date="2018-07" db="EMBL/GenBank/DDBJ databases">
        <title>Complete genome sequence of Flavobacterium psychrolimnae LMG 22018.</title>
        <authorList>
            <person name="Kim D.-U."/>
        </authorList>
    </citation>
    <scope>NUCLEOTIDE SEQUENCE [LARGE SCALE GENOMIC DNA]</scope>
    <source>
        <strain evidence="1 2">LMG 22018</strain>
    </source>
</reference>
<dbReference type="OrthoDB" id="9791032at2"/>
<dbReference type="AlphaFoldDB" id="A0A366B287"/>
<evidence type="ECO:0000313" key="2">
    <source>
        <dbReference type="Proteomes" id="UP000253676"/>
    </source>
</evidence>
<accession>A0A366B287</accession>
<gene>
    <name evidence="1" type="ORF">DR980_09315</name>
</gene>